<dbReference type="OrthoDB" id="8981337at2"/>
<comment type="similarity">
    <text evidence="1">Belongs to the LysR transcriptional regulatory family.</text>
</comment>
<dbReference type="Pfam" id="PF03466">
    <property type="entry name" value="LysR_substrate"/>
    <property type="match status" value="1"/>
</dbReference>
<evidence type="ECO:0000313" key="7">
    <source>
        <dbReference type="Proteomes" id="UP000425817"/>
    </source>
</evidence>
<gene>
    <name evidence="6" type="ORF">GOQ09_10695</name>
</gene>
<keyword evidence="4" id="KW-0804">Transcription</keyword>
<dbReference type="SUPFAM" id="SSF53850">
    <property type="entry name" value="Periplasmic binding protein-like II"/>
    <property type="match status" value="1"/>
</dbReference>
<dbReference type="Pfam" id="PF00126">
    <property type="entry name" value="HTH_1"/>
    <property type="match status" value="2"/>
</dbReference>
<dbReference type="GO" id="GO:0005829">
    <property type="term" value="C:cytosol"/>
    <property type="evidence" value="ECO:0007669"/>
    <property type="project" value="TreeGrafter"/>
</dbReference>
<dbReference type="EMBL" id="CP046622">
    <property type="protein sequence ID" value="QGW82029.1"/>
    <property type="molecule type" value="Genomic_DNA"/>
</dbReference>
<dbReference type="PROSITE" id="PS50931">
    <property type="entry name" value="HTH_LYSR"/>
    <property type="match status" value="2"/>
</dbReference>
<sequence>MRRADPQNQREKVIERVHAGALGINLRHLRAFSAVAAAGSIAKAADEQLHRVASGVTRSISELEGALGRPLFDRGSRGMTLNSYGGLVLARAHRIEREFEEARAQLVARGGIGTSADVHSLFASILNGRRLAVIASLVEKRNMPAVAREFGITQPAISRALKDLEAGLGVPLLERKSRGLVPTAAGEIAAFHFKRVLAELRHIGPDIAASEGTLQGSVTVGALPLGRTQILPVAIASLVARHPRLHVATVESPYDALAASLRSGEVDFILGALRSGATAKDLQQEALFVDRISVIARAGHPLARIARVDIDALRQATWALSRHGTPGRELFERFFHAAREAPPIPAVETGDLAVLRGLLLESDMLTAISAHQLHYEIRDGSLVVLDFPLEETRRDIGLSQRLGAFPSPGARALMQEIRAVIERSADFHPQEWPSTRI</sequence>
<evidence type="ECO:0000259" key="5">
    <source>
        <dbReference type="PROSITE" id="PS50931"/>
    </source>
</evidence>
<dbReference type="Gene3D" id="1.10.10.10">
    <property type="entry name" value="Winged helix-like DNA-binding domain superfamily/Winged helix DNA-binding domain"/>
    <property type="match status" value="2"/>
</dbReference>
<dbReference type="InterPro" id="IPR000847">
    <property type="entry name" value="LysR_HTH_N"/>
</dbReference>
<dbReference type="PANTHER" id="PTHR30419:SF14">
    <property type="entry name" value="LYSR FAMILY TRANSCRIPTIONAL REGULATOR"/>
    <property type="match status" value="1"/>
</dbReference>
<evidence type="ECO:0000256" key="4">
    <source>
        <dbReference type="ARBA" id="ARBA00023163"/>
    </source>
</evidence>
<dbReference type="PANTHER" id="PTHR30419">
    <property type="entry name" value="HTH-TYPE TRANSCRIPTIONAL REGULATOR YBHD"/>
    <property type="match status" value="1"/>
</dbReference>
<name>A0A6I6H8U2_VARPD</name>
<dbReference type="GO" id="GO:0003677">
    <property type="term" value="F:DNA binding"/>
    <property type="evidence" value="ECO:0007669"/>
    <property type="project" value="UniProtKB-KW"/>
</dbReference>
<feature type="domain" description="HTH lysR-type" evidence="5">
    <location>
        <begin position="24"/>
        <end position="82"/>
    </location>
</feature>
<reference evidence="6 7" key="1">
    <citation type="submission" date="2019-12" db="EMBL/GenBank/DDBJ databases">
        <title>Hybrid Genome Assemblies of two High G+C Isolates from Undergraduate Microbiology Courses.</title>
        <authorList>
            <person name="Ne Ville C.J."/>
            <person name="Enright D."/>
            <person name="Hernandez I."/>
            <person name="Dodsworth J."/>
            <person name="Orwin P.M."/>
        </authorList>
    </citation>
    <scope>NUCLEOTIDE SEQUENCE [LARGE SCALE GENOMIC DNA]</scope>
    <source>
        <strain evidence="6 7">CSUSB</strain>
    </source>
</reference>
<dbReference type="GO" id="GO:0003700">
    <property type="term" value="F:DNA-binding transcription factor activity"/>
    <property type="evidence" value="ECO:0007669"/>
    <property type="project" value="InterPro"/>
</dbReference>
<evidence type="ECO:0000313" key="6">
    <source>
        <dbReference type="EMBL" id="QGW82029.1"/>
    </source>
</evidence>
<evidence type="ECO:0000256" key="1">
    <source>
        <dbReference type="ARBA" id="ARBA00009437"/>
    </source>
</evidence>
<dbReference type="PRINTS" id="PR00039">
    <property type="entry name" value="HTHLYSR"/>
</dbReference>
<proteinExistence type="inferred from homology"/>
<evidence type="ECO:0000256" key="3">
    <source>
        <dbReference type="ARBA" id="ARBA00023125"/>
    </source>
</evidence>
<organism evidence="6 7">
    <name type="scientific">Variovorax paradoxus</name>
    <dbReference type="NCBI Taxonomy" id="34073"/>
    <lineage>
        <taxon>Bacteria</taxon>
        <taxon>Pseudomonadati</taxon>
        <taxon>Pseudomonadota</taxon>
        <taxon>Betaproteobacteria</taxon>
        <taxon>Burkholderiales</taxon>
        <taxon>Comamonadaceae</taxon>
        <taxon>Variovorax</taxon>
    </lineage>
</organism>
<feature type="domain" description="HTH lysR-type" evidence="5">
    <location>
        <begin position="126"/>
        <end position="183"/>
    </location>
</feature>
<keyword evidence="2" id="KW-0805">Transcription regulation</keyword>
<keyword evidence="3" id="KW-0238">DNA-binding</keyword>
<dbReference type="InterPro" id="IPR036388">
    <property type="entry name" value="WH-like_DNA-bd_sf"/>
</dbReference>
<dbReference type="Proteomes" id="UP000425817">
    <property type="component" value="Chromosome"/>
</dbReference>
<accession>A0A6I6H8U2</accession>
<dbReference type="SUPFAM" id="SSF46785">
    <property type="entry name" value="Winged helix' DNA-binding domain"/>
    <property type="match status" value="2"/>
</dbReference>
<evidence type="ECO:0000256" key="2">
    <source>
        <dbReference type="ARBA" id="ARBA00023015"/>
    </source>
</evidence>
<dbReference type="Gene3D" id="3.40.190.10">
    <property type="entry name" value="Periplasmic binding protein-like II"/>
    <property type="match status" value="2"/>
</dbReference>
<dbReference type="InterPro" id="IPR005119">
    <property type="entry name" value="LysR_subst-bd"/>
</dbReference>
<dbReference type="InterPro" id="IPR050950">
    <property type="entry name" value="HTH-type_LysR_regulators"/>
</dbReference>
<protein>
    <submittedName>
        <fullName evidence="6">LysR family transcriptional regulator</fullName>
    </submittedName>
</protein>
<dbReference type="AlphaFoldDB" id="A0A6I6H8U2"/>
<dbReference type="InterPro" id="IPR036390">
    <property type="entry name" value="WH_DNA-bd_sf"/>
</dbReference>